<reference evidence="2" key="1">
    <citation type="submission" date="2022-04" db="EMBL/GenBank/DDBJ databases">
        <title>A functionally conserved STORR gene fusion in Papaver species that diverged 16.8 million years ago.</title>
        <authorList>
            <person name="Catania T."/>
        </authorList>
    </citation>
    <scope>NUCLEOTIDE SEQUENCE</scope>
    <source>
        <strain evidence="2">S-188037</strain>
    </source>
</reference>
<dbReference type="Proteomes" id="UP001202328">
    <property type="component" value="Unassembled WGS sequence"/>
</dbReference>
<dbReference type="Pfam" id="PF00995">
    <property type="entry name" value="Sec1"/>
    <property type="match status" value="1"/>
</dbReference>
<dbReference type="InterPro" id="IPR027482">
    <property type="entry name" value="Sec1-like_dom2"/>
</dbReference>
<name>A0AAD4XAZ5_9MAGN</name>
<dbReference type="SUPFAM" id="SSF56815">
    <property type="entry name" value="Sec1/munc18-like (SM) proteins"/>
    <property type="match status" value="1"/>
</dbReference>
<dbReference type="AlphaFoldDB" id="A0AAD4XAZ5"/>
<dbReference type="InterPro" id="IPR036045">
    <property type="entry name" value="Sec1-like_sf"/>
</dbReference>
<evidence type="ECO:0000256" key="1">
    <source>
        <dbReference type="ARBA" id="ARBA00009884"/>
    </source>
</evidence>
<dbReference type="EMBL" id="JAJJMB010012638">
    <property type="protein sequence ID" value="KAI3874778.1"/>
    <property type="molecule type" value="Genomic_DNA"/>
</dbReference>
<dbReference type="GO" id="GO:0016192">
    <property type="term" value="P:vesicle-mediated transport"/>
    <property type="evidence" value="ECO:0007669"/>
    <property type="project" value="InterPro"/>
</dbReference>
<evidence type="ECO:0000313" key="2">
    <source>
        <dbReference type="EMBL" id="KAI3874778.1"/>
    </source>
</evidence>
<evidence type="ECO:0000313" key="3">
    <source>
        <dbReference type="Proteomes" id="UP001202328"/>
    </source>
</evidence>
<comment type="caution">
    <text evidence="2">The sequence shown here is derived from an EMBL/GenBank/DDBJ whole genome shotgun (WGS) entry which is preliminary data.</text>
</comment>
<gene>
    <name evidence="2" type="ORF">MKW98_019351</name>
</gene>
<accession>A0AAD4XAZ5</accession>
<sequence length="134" mass="14801">MLYALRYEKESPVQLMHLCNKLASRSAKYKSGLVQFLVKQGGVDKRTGDISRPQDVVVFVVGGTTYEEARAVALQNASNSGTGFILGDLGVLNSKRFLKDLEETQRIPSQTLVSLNLFQAKCWVIAAASSWFQT</sequence>
<protein>
    <submittedName>
        <fullName evidence="2">Uncharacterized protein</fullName>
    </submittedName>
</protein>
<dbReference type="Gene3D" id="3.40.50.1910">
    <property type="match status" value="1"/>
</dbReference>
<dbReference type="InterPro" id="IPR001619">
    <property type="entry name" value="Sec1-like"/>
</dbReference>
<organism evidence="2 3">
    <name type="scientific">Papaver atlanticum</name>
    <dbReference type="NCBI Taxonomy" id="357466"/>
    <lineage>
        <taxon>Eukaryota</taxon>
        <taxon>Viridiplantae</taxon>
        <taxon>Streptophyta</taxon>
        <taxon>Embryophyta</taxon>
        <taxon>Tracheophyta</taxon>
        <taxon>Spermatophyta</taxon>
        <taxon>Magnoliopsida</taxon>
        <taxon>Ranunculales</taxon>
        <taxon>Papaveraceae</taxon>
        <taxon>Papaveroideae</taxon>
        <taxon>Papaver</taxon>
    </lineage>
</organism>
<comment type="similarity">
    <text evidence="1">Belongs to the STXBP/unc-18/SEC1 family.</text>
</comment>
<proteinExistence type="inferred from homology"/>
<keyword evidence="3" id="KW-1185">Reference proteome</keyword>